<proteinExistence type="predicted"/>
<sequence length="181" mass="20273">MPSGFDGQRARAFVKGSGDGQDHLLLFEGRFWKTVLPGSADMREIARTGHHRRDLGDLLFGAPRQNRRQAIDRGVRQPALGAGDQPPGNLRPEIERQAAGDQRRVAFLGHPWQLQITRADLPGGRMKTHRRQQRPCSHLARTDQLLDFKQLDLSPAGRAVSDNRIAGSQIDSDDVWFFHGL</sequence>
<evidence type="ECO:0000313" key="2">
    <source>
        <dbReference type="Proteomes" id="UP000019812"/>
    </source>
</evidence>
<accession>A0A084XUF3</accession>
<dbReference type="EMBL" id="JDSS02000051">
    <property type="protein sequence ID" value="KFB66097.1"/>
    <property type="molecule type" value="Genomic_DNA"/>
</dbReference>
<name>A0A084XUF3_9PROT</name>
<evidence type="ECO:0000313" key="1">
    <source>
        <dbReference type="EMBL" id="KFB66097.1"/>
    </source>
</evidence>
<organism evidence="1 2">
    <name type="scientific">Candidatus Accumulibacter vicinus</name>
    <dbReference type="NCBI Taxonomy" id="2954382"/>
    <lineage>
        <taxon>Bacteria</taxon>
        <taxon>Pseudomonadati</taxon>
        <taxon>Pseudomonadota</taxon>
        <taxon>Betaproteobacteria</taxon>
        <taxon>Candidatus Accumulibacter</taxon>
    </lineage>
</organism>
<gene>
    <name evidence="1" type="ORF">CAPSK01_004592</name>
</gene>
<comment type="caution">
    <text evidence="1">The sequence shown here is derived from an EMBL/GenBank/DDBJ whole genome shotgun (WGS) entry which is preliminary data.</text>
</comment>
<dbReference type="Proteomes" id="UP000019812">
    <property type="component" value="Unassembled WGS sequence"/>
</dbReference>
<dbReference type="AlphaFoldDB" id="A0A084XUF3"/>
<reference evidence="1 2" key="1">
    <citation type="submission" date="2014-07" db="EMBL/GenBank/DDBJ databases">
        <title>Expanding our view of genomic diversity in Candidatus Accumulibacter clades.</title>
        <authorList>
            <person name="Skennerton C.T."/>
            <person name="Barr J.J."/>
            <person name="Slater F.R."/>
            <person name="Bond P.L."/>
            <person name="Tyson G.W."/>
        </authorList>
    </citation>
    <scope>NUCLEOTIDE SEQUENCE [LARGE SCALE GENOMIC DNA]</scope>
    <source>
        <strain evidence="2">SK-01</strain>
    </source>
</reference>
<protein>
    <submittedName>
        <fullName evidence="1">Uncharacterized protein</fullName>
    </submittedName>
</protein>